<comment type="caution">
    <text evidence="8">The sequence shown here is derived from an EMBL/GenBank/DDBJ whole genome shotgun (WGS) entry which is preliminary data.</text>
</comment>
<evidence type="ECO:0000259" key="6">
    <source>
        <dbReference type="PROSITE" id="PS51192"/>
    </source>
</evidence>
<sequence>MEPSPFTLLTTAPTGTGKTLIAHHFIHSLLTSNPNSRCIYCTPLKALSNQKYKEACEVFKEENVGLITGDTKINPSASILICTTEVVRNMWYSSSHRSLPPCGLVLDEFHYISTPGRGTAVEEALTLAPPSTSFLLLSATIDDDRILGWLKKIKYGAVKVEGKKRVVGLEWMYWSGTKSSNVYVDSDGGPGGLKEFDDYVKPSRTISKDGGGFGAKKSHRMSPNTINPQLMSVRNKKPQRPPLGMMVDRLNAEGMFPAIHFVFSRKGCEEMCGMAVNWLMRDKGGRRRDGEGREFRGGRVSRGVEEEVYYYMSEEGGTGKDPNSTPQTQQTPSPSNSLLTADEIAIVNQHISSYNSQNPRPLTSSQINLLTLGVNVHHAGLLQPYRVLLETLFSLKLIKILYATTTLSAGINMPCKSVLVSSLTKRGDEGYEDVSRDLLLQMAGRAGRRGIDSKGYVVVVGNRFDRFEKLVSILKTKDDRCESCFEVKYGLVLCGVGRRRMREVVESSYYSYCKELEATGLKNGDDADEDEDAQSKNVVSSIESLLDNARKADFIRTCIAEEGVEVPDCIQLGKDLKHFKGIVSRIKAEEATLAYLTEQESTGEDYVNIEMSNKRLRDLQLDKDDTKVNQLATQIKIISALSVEQEQLELDDVAEYLTCYYDAEIRNQPPPLTPSRSKSRGKRSKSPPVNIPWSNFQALLRVLERHNCVVSFIKTTETEQEKVYTVTAKGDMVKKVNWDNSLLVTNLLGLTWDTTNPMGEAVANEMRDVLDEMTPCEIGCYASCLIAEENYVQYDHLFGNVETAVKTAENICDRLLTAQQEEGVDSRENPVNLNTDYVQLTKMWLEGDDWDDVVSAYGRQEGDVARILVRVADVLRQFGDVTGLDNCREARELIMRDVLVEIFK</sequence>
<dbReference type="SMART" id="SM01142">
    <property type="entry name" value="DSHCT"/>
    <property type="match status" value="1"/>
</dbReference>
<protein>
    <recommendedName>
        <fullName evidence="10">DEAD/DEAH box helicase</fullName>
    </recommendedName>
</protein>
<reference evidence="9" key="1">
    <citation type="journal article" date="2023" name="Commun. Biol.">
        <title>Genome analysis of Parmales, the sister group of diatoms, reveals the evolutionary specialization of diatoms from phago-mixotrophs to photoautotrophs.</title>
        <authorList>
            <person name="Ban H."/>
            <person name="Sato S."/>
            <person name="Yoshikawa S."/>
            <person name="Yamada K."/>
            <person name="Nakamura Y."/>
            <person name="Ichinomiya M."/>
            <person name="Sato N."/>
            <person name="Blanc-Mathieu R."/>
            <person name="Endo H."/>
            <person name="Kuwata A."/>
            <person name="Ogata H."/>
        </authorList>
    </citation>
    <scope>NUCLEOTIDE SEQUENCE [LARGE SCALE GENOMIC DNA]</scope>
    <source>
        <strain evidence="9">NIES 3701</strain>
    </source>
</reference>
<evidence type="ECO:0000256" key="3">
    <source>
        <dbReference type="ARBA" id="ARBA00022806"/>
    </source>
</evidence>
<keyword evidence="2" id="KW-0378">Hydrolase</keyword>
<dbReference type="SMART" id="SM00487">
    <property type="entry name" value="DEXDc"/>
    <property type="match status" value="1"/>
</dbReference>
<dbReference type="GO" id="GO:0004386">
    <property type="term" value="F:helicase activity"/>
    <property type="evidence" value="ECO:0007669"/>
    <property type="project" value="UniProtKB-KW"/>
</dbReference>
<feature type="domain" description="Helicase C-terminal" evidence="7">
    <location>
        <begin position="304"/>
        <end position="493"/>
    </location>
</feature>
<evidence type="ECO:0000313" key="8">
    <source>
        <dbReference type="EMBL" id="GMH74304.1"/>
    </source>
</evidence>
<dbReference type="AlphaFoldDB" id="A0A9W7ATW8"/>
<organism evidence="8 9">
    <name type="scientific">Triparma strigata</name>
    <dbReference type="NCBI Taxonomy" id="1606541"/>
    <lineage>
        <taxon>Eukaryota</taxon>
        <taxon>Sar</taxon>
        <taxon>Stramenopiles</taxon>
        <taxon>Ochrophyta</taxon>
        <taxon>Bolidophyceae</taxon>
        <taxon>Parmales</taxon>
        <taxon>Triparmaceae</taxon>
        <taxon>Triparma</taxon>
    </lineage>
</organism>
<evidence type="ECO:0000256" key="5">
    <source>
        <dbReference type="SAM" id="MobiDB-lite"/>
    </source>
</evidence>
<name>A0A9W7ATW8_9STRA</name>
<evidence type="ECO:0000259" key="7">
    <source>
        <dbReference type="PROSITE" id="PS51194"/>
    </source>
</evidence>
<keyword evidence="1" id="KW-0547">Nucleotide-binding</keyword>
<dbReference type="GO" id="GO:0016787">
    <property type="term" value="F:hydrolase activity"/>
    <property type="evidence" value="ECO:0007669"/>
    <property type="project" value="UniProtKB-KW"/>
</dbReference>
<evidence type="ECO:0000256" key="4">
    <source>
        <dbReference type="ARBA" id="ARBA00022840"/>
    </source>
</evidence>
<dbReference type="PANTHER" id="PTHR12131">
    <property type="entry name" value="ATP-DEPENDENT RNA AND DNA HELICASE"/>
    <property type="match status" value="1"/>
</dbReference>
<evidence type="ECO:0000256" key="1">
    <source>
        <dbReference type="ARBA" id="ARBA00022741"/>
    </source>
</evidence>
<dbReference type="GO" id="GO:0055087">
    <property type="term" value="C:Ski complex"/>
    <property type="evidence" value="ECO:0007669"/>
    <property type="project" value="TreeGrafter"/>
</dbReference>
<dbReference type="SMART" id="SM00490">
    <property type="entry name" value="HELICc"/>
    <property type="match status" value="1"/>
</dbReference>
<dbReference type="Gene3D" id="3.40.50.300">
    <property type="entry name" value="P-loop containing nucleotide triphosphate hydrolases"/>
    <property type="match status" value="2"/>
</dbReference>
<gene>
    <name evidence="8" type="ORF">TrST_g7090</name>
</gene>
<feature type="region of interest" description="Disordered" evidence="5">
    <location>
        <begin position="668"/>
        <end position="689"/>
    </location>
</feature>
<feature type="region of interest" description="Disordered" evidence="5">
    <location>
        <begin position="314"/>
        <end position="336"/>
    </location>
</feature>
<keyword evidence="9" id="KW-1185">Reference proteome</keyword>
<dbReference type="InterPro" id="IPR027417">
    <property type="entry name" value="P-loop_NTPase"/>
</dbReference>
<evidence type="ECO:0008006" key="10">
    <source>
        <dbReference type="Google" id="ProtNLM"/>
    </source>
</evidence>
<keyword evidence="4" id="KW-0067">ATP-binding</keyword>
<dbReference type="Pfam" id="PF00270">
    <property type="entry name" value="DEAD"/>
    <property type="match status" value="1"/>
</dbReference>
<feature type="compositionally biased region" description="Low complexity" evidence="5">
    <location>
        <begin position="322"/>
        <end position="336"/>
    </location>
</feature>
<proteinExistence type="predicted"/>
<feature type="domain" description="Helicase ATP-binding" evidence="6">
    <location>
        <begin position="1"/>
        <end position="159"/>
    </location>
</feature>
<dbReference type="Proteomes" id="UP001165085">
    <property type="component" value="Unassembled WGS sequence"/>
</dbReference>
<dbReference type="Gene3D" id="1.10.3380.30">
    <property type="match status" value="1"/>
</dbReference>
<dbReference type="GO" id="GO:0070478">
    <property type="term" value="P:nuclear-transcribed mRNA catabolic process, 3'-5' exonucleolytic nonsense-mediated decay"/>
    <property type="evidence" value="ECO:0007669"/>
    <property type="project" value="TreeGrafter"/>
</dbReference>
<dbReference type="InterPro" id="IPR001650">
    <property type="entry name" value="Helicase_C-like"/>
</dbReference>
<dbReference type="GO" id="GO:0003676">
    <property type="term" value="F:nucleic acid binding"/>
    <property type="evidence" value="ECO:0007669"/>
    <property type="project" value="InterPro"/>
</dbReference>
<evidence type="ECO:0000256" key="2">
    <source>
        <dbReference type="ARBA" id="ARBA00022801"/>
    </source>
</evidence>
<accession>A0A9W7ATW8</accession>
<dbReference type="InterPro" id="IPR012961">
    <property type="entry name" value="Ski2/MTR4_C"/>
</dbReference>
<dbReference type="PROSITE" id="PS51194">
    <property type="entry name" value="HELICASE_CTER"/>
    <property type="match status" value="1"/>
</dbReference>
<dbReference type="SUPFAM" id="SSF52540">
    <property type="entry name" value="P-loop containing nucleoside triphosphate hydrolases"/>
    <property type="match status" value="1"/>
</dbReference>
<dbReference type="PANTHER" id="PTHR12131:SF1">
    <property type="entry name" value="ATP-DEPENDENT RNA HELICASE SUPV3L1, MITOCHONDRIAL-RELATED"/>
    <property type="match status" value="1"/>
</dbReference>
<dbReference type="OrthoDB" id="64767at2759"/>
<dbReference type="InterPro" id="IPR014001">
    <property type="entry name" value="Helicase_ATP-bd"/>
</dbReference>
<dbReference type="EMBL" id="BRXY01000178">
    <property type="protein sequence ID" value="GMH74304.1"/>
    <property type="molecule type" value="Genomic_DNA"/>
</dbReference>
<dbReference type="Pfam" id="PF08148">
    <property type="entry name" value="DSHCT"/>
    <property type="match status" value="1"/>
</dbReference>
<keyword evidence="3" id="KW-0347">Helicase</keyword>
<dbReference type="GO" id="GO:0005524">
    <property type="term" value="F:ATP binding"/>
    <property type="evidence" value="ECO:0007669"/>
    <property type="project" value="UniProtKB-KW"/>
</dbReference>
<dbReference type="PROSITE" id="PS51192">
    <property type="entry name" value="HELICASE_ATP_BIND_1"/>
    <property type="match status" value="1"/>
</dbReference>
<dbReference type="InterPro" id="IPR050699">
    <property type="entry name" value="RNA-DNA_Helicase"/>
</dbReference>
<evidence type="ECO:0000313" key="9">
    <source>
        <dbReference type="Proteomes" id="UP001165085"/>
    </source>
</evidence>
<dbReference type="InterPro" id="IPR011545">
    <property type="entry name" value="DEAD/DEAH_box_helicase_dom"/>
</dbReference>